<feature type="compositionally biased region" description="Basic and acidic residues" evidence="1">
    <location>
        <begin position="369"/>
        <end position="388"/>
    </location>
</feature>
<accession>A0A5J4WAV3</accession>
<dbReference type="AlphaFoldDB" id="A0A5J4WAV3"/>
<gene>
    <name evidence="2" type="ORF">EZS28_012977</name>
</gene>
<feature type="region of interest" description="Disordered" evidence="1">
    <location>
        <begin position="1"/>
        <end position="25"/>
    </location>
</feature>
<proteinExistence type="predicted"/>
<evidence type="ECO:0000256" key="1">
    <source>
        <dbReference type="SAM" id="MobiDB-lite"/>
    </source>
</evidence>
<feature type="compositionally biased region" description="Acidic residues" evidence="1">
    <location>
        <begin position="329"/>
        <end position="356"/>
    </location>
</feature>
<reference evidence="2 3" key="1">
    <citation type="submission" date="2019-03" db="EMBL/GenBank/DDBJ databases">
        <title>Single cell metagenomics reveals metabolic interactions within the superorganism composed of flagellate Streblomastix strix and complex community of Bacteroidetes bacteria on its surface.</title>
        <authorList>
            <person name="Treitli S.C."/>
            <person name="Kolisko M."/>
            <person name="Husnik F."/>
            <person name="Keeling P."/>
            <person name="Hampl V."/>
        </authorList>
    </citation>
    <scope>NUCLEOTIDE SEQUENCE [LARGE SCALE GENOMIC DNA]</scope>
    <source>
        <strain evidence="2">ST1C</strain>
    </source>
</reference>
<evidence type="ECO:0000313" key="3">
    <source>
        <dbReference type="Proteomes" id="UP000324800"/>
    </source>
</evidence>
<feature type="compositionally biased region" description="Basic and acidic residues" evidence="1">
    <location>
        <begin position="319"/>
        <end position="328"/>
    </location>
</feature>
<name>A0A5J4WAV3_9EUKA</name>
<protein>
    <submittedName>
        <fullName evidence="2">Uncharacterized protein</fullName>
    </submittedName>
</protein>
<sequence>MQRRSSKAGTKADQKDAQDPNENSQVIIPAQRNQIIDLVSQTSQTIQDQGILQARVIEAVTLSLLEDNQKDNQQSGLQNNQKDNQQSGLQSIIDALGMNQDKETNEEDSPTPTYQQTIASMRILLALLTLAVKQKDDIQLDEMNYSLLKIILFMFHDLHQNKYDFEFCNLSPFLPFVVAFKQKLSKQKPTSKAKRIVLKEESNISPDSNELLSEITAFEKIIKTLKQPIIPSTPTLTQTPLIPSIPESPLIVTPQIKKQAKIAIIKDKDTAKKEMNEMQLLFNLYKTHIKKKVGIEIQSSLPQFLILYNRCSIGEEDDKQEKQEKEKQDDDVDEEQDEEEDNDIDNDNDDQDEEEDEKKGITAKKKQTTKKENKKGSKGAKKADKIEQQDFFMEDEDVAELSRSLRNKQNDKNLSSEEKEIRNKQKMRLYVIKAKCLLTHGLLADKQIGHKETLRMKKSLFELLNYNEKEDEGLLFKKQFGFIPKPREFSKANQENRTIIINRNFIHNPNEELYECIDFESRLAFWSYEVVRNTASKKQVANWIASEQLENVIIKDLKNLDSPRVILALDCLQYYYGINFTLHR</sequence>
<evidence type="ECO:0000313" key="2">
    <source>
        <dbReference type="EMBL" id="KAA6391499.1"/>
    </source>
</evidence>
<dbReference type="Proteomes" id="UP000324800">
    <property type="component" value="Unassembled WGS sequence"/>
</dbReference>
<feature type="region of interest" description="Disordered" evidence="1">
    <location>
        <begin position="316"/>
        <end position="388"/>
    </location>
</feature>
<dbReference type="EMBL" id="SNRW01002861">
    <property type="protein sequence ID" value="KAA6391499.1"/>
    <property type="molecule type" value="Genomic_DNA"/>
</dbReference>
<comment type="caution">
    <text evidence="2">The sequence shown here is derived from an EMBL/GenBank/DDBJ whole genome shotgun (WGS) entry which is preliminary data.</text>
</comment>
<organism evidence="2 3">
    <name type="scientific">Streblomastix strix</name>
    <dbReference type="NCBI Taxonomy" id="222440"/>
    <lineage>
        <taxon>Eukaryota</taxon>
        <taxon>Metamonada</taxon>
        <taxon>Preaxostyla</taxon>
        <taxon>Oxymonadida</taxon>
        <taxon>Streblomastigidae</taxon>
        <taxon>Streblomastix</taxon>
    </lineage>
</organism>